<sequence>MADSARRPLPAPRPYGVRSAVARPVYGARPVIRPAASGAGLGGALGAIGGTLGCLLCLAAIGALGLFACLIAITAYTKQFLDAYKRVEGISGAYGQAQVGLVLLFASLFYTIVCRMQRC</sequence>
<organism evidence="2 6">
    <name type="scientific">Adineta steineri</name>
    <dbReference type="NCBI Taxonomy" id="433720"/>
    <lineage>
        <taxon>Eukaryota</taxon>
        <taxon>Metazoa</taxon>
        <taxon>Spiralia</taxon>
        <taxon>Gnathifera</taxon>
        <taxon>Rotifera</taxon>
        <taxon>Eurotatoria</taxon>
        <taxon>Bdelloidea</taxon>
        <taxon>Adinetida</taxon>
        <taxon>Adinetidae</taxon>
        <taxon>Adineta</taxon>
    </lineage>
</organism>
<dbReference type="AlphaFoldDB" id="A0A815J4N5"/>
<comment type="caution">
    <text evidence="2">The sequence shown here is derived from an EMBL/GenBank/DDBJ whole genome shotgun (WGS) entry which is preliminary data.</text>
</comment>
<protein>
    <submittedName>
        <fullName evidence="2">Uncharacterized protein</fullName>
    </submittedName>
</protein>
<evidence type="ECO:0000313" key="4">
    <source>
        <dbReference type="EMBL" id="CAF3543380.1"/>
    </source>
</evidence>
<evidence type="ECO:0000256" key="1">
    <source>
        <dbReference type="SAM" id="Phobius"/>
    </source>
</evidence>
<accession>A0A815J4N5</accession>
<evidence type="ECO:0000313" key="5">
    <source>
        <dbReference type="EMBL" id="CAF3932737.1"/>
    </source>
</evidence>
<reference evidence="2" key="1">
    <citation type="submission" date="2021-02" db="EMBL/GenBank/DDBJ databases">
        <authorList>
            <person name="Nowell W R."/>
        </authorList>
    </citation>
    <scope>NUCLEOTIDE SEQUENCE</scope>
</reference>
<dbReference type="EMBL" id="CAJNON010001211">
    <property type="protein sequence ID" value="CAF1440561.1"/>
    <property type="molecule type" value="Genomic_DNA"/>
</dbReference>
<evidence type="ECO:0000313" key="6">
    <source>
        <dbReference type="Proteomes" id="UP000663845"/>
    </source>
</evidence>
<feature type="transmembrane region" description="Helical" evidence="1">
    <location>
        <begin position="52"/>
        <end position="73"/>
    </location>
</feature>
<evidence type="ECO:0000313" key="2">
    <source>
        <dbReference type="EMBL" id="CAF1374395.1"/>
    </source>
</evidence>
<dbReference type="OrthoDB" id="10050663at2759"/>
<keyword evidence="1" id="KW-0812">Transmembrane</keyword>
<name>A0A815J4N5_9BILA</name>
<dbReference type="EMBL" id="CAJOAY010000114">
    <property type="protein sequence ID" value="CAF3543380.1"/>
    <property type="molecule type" value="Genomic_DNA"/>
</dbReference>
<proteinExistence type="predicted"/>
<dbReference type="Proteomes" id="UP000663881">
    <property type="component" value="Unassembled WGS sequence"/>
</dbReference>
<feature type="transmembrane region" description="Helical" evidence="1">
    <location>
        <begin position="93"/>
        <end position="113"/>
    </location>
</feature>
<dbReference type="Proteomes" id="UP000663891">
    <property type="component" value="Unassembled WGS sequence"/>
</dbReference>
<keyword evidence="1" id="KW-1133">Transmembrane helix</keyword>
<keyword evidence="1" id="KW-0472">Membrane</keyword>
<dbReference type="Proteomes" id="UP000663845">
    <property type="component" value="Unassembled WGS sequence"/>
</dbReference>
<dbReference type="EMBL" id="CAJOAZ010002479">
    <property type="protein sequence ID" value="CAF3932737.1"/>
    <property type="molecule type" value="Genomic_DNA"/>
</dbReference>
<gene>
    <name evidence="2" type="ORF">JYZ213_LOCUS36305</name>
    <name evidence="4" type="ORF">OKA104_LOCUS3713</name>
    <name evidence="5" type="ORF">OXD698_LOCUS25670</name>
    <name evidence="3" type="ORF">VCS650_LOCUS38860</name>
</gene>
<dbReference type="Proteomes" id="UP000663844">
    <property type="component" value="Unassembled WGS sequence"/>
</dbReference>
<dbReference type="EMBL" id="CAJNOG010000871">
    <property type="protein sequence ID" value="CAF1374395.1"/>
    <property type="molecule type" value="Genomic_DNA"/>
</dbReference>
<evidence type="ECO:0000313" key="3">
    <source>
        <dbReference type="EMBL" id="CAF1440561.1"/>
    </source>
</evidence>